<proteinExistence type="predicted"/>
<dbReference type="AlphaFoldDB" id="A0AAD6CXJ9"/>
<evidence type="ECO:0000256" key="1">
    <source>
        <dbReference type="SAM" id="Phobius"/>
    </source>
</evidence>
<comment type="caution">
    <text evidence="2">The sequence shown here is derived from an EMBL/GenBank/DDBJ whole genome shotgun (WGS) entry which is preliminary data.</text>
</comment>
<protein>
    <submittedName>
        <fullName evidence="2">Uncharacterized protein</fullName>
    </submittedName>
</protein>
<evidence type="ECO:0000313" key="2">
    <source>
        <dbReference type="EMBL" id="KAJ5541849.1"/>
    </source>
</evidence>
<keyword evidence="1" id="KW-1133">Transmembrane helix</keyword>
<name>A0AAD6CXJ9_9EURO</name>
<keyword evidence="1" id="KW-0472">Membrane</keyword>
<keyword evidence="3" id="KW-1185">Reference proteome</keyword>
<accession>A0AAD6CXJ9</accession>
<reference evidence="2 3" key="1">
    <citation type="journal article" date="2023" name="IMA Fungus">
        <title>Comparative genomic study of the Penicillium genus elucidates a diverse pangenome and 15 lateral gene transfer events.</title>
        <authorList>
            <person name="Petersen C."/>
            <person name="Sorensen T."/>
            <person name="Nielsen M.R."/>
            <person name="Sondergaard T.E."/>
            <person name="Sorensen J.L."/>
            <person name="Fitzpatrick D.A."/>
            <person name="Frisvad J.C."/>
            <person name="Nielsen K.L."/>
        </authorList>
    </citation>
    <scope>NUCLEOTIDE SEQUENCE [LARGE SCALE GENOMIC DNA]</scope>
    <source>
        <strain evidence="2 3">IBT 35679</strain>
    </source>
</reference>
<gene>
    <name evidence="2" type="ORF">N7494_006925</name>
</gene>
<organism evidence="2 3">
    <name type="scientific">Penicillium frequentans</name>
    <dbReference type="NCBI Taxonomy" id="3151616"/>
    <lineage>
        <taxon>Eukaryota</taxon>
        <taxon>Fungi</taxon>
        <taxon>Dikarya</taxon>
        <taxon>Ascomycota</taxon>
        <taxon>Pezizomycotina</taxon>
        <taxon>Eurotiomycetes</taxon>
        <taxon>Eurotiomycetidae</taxon>
        <taxon>Eurotiales</taxon>
        <taxon>Aspergillaceae</taxon>
        <taxon>Penicillium</taxon>
    </lineage>
</organism>
<dbReference type="Proteomes" id="UP001220324">
    <property type="component" value="Unassembled WGS sequence"/>
</dbReference>
<keyword evidence="1" id="KW-0812">Transmembrane</keyword>
<dbReference type="EMBL" id="JAQIZZ010000005">
    <property type="protein sequence ID" value="KAJ5541849.1"/>
    <property type="molecule type" value="Genomic_DNA"/>
</dbReference>
<sequence length="111" mass="12031">MDGSTTQWGKVSRIVVTLDAIGLITFCYKLIQARLLFYRLRKKGLPTPPWNPVLGNSSALAALQKKGPRGGVNLFAYYAVETKGLGAGFYVNVLPFAPRAHAMCDIAHHGG</sequence>
<feature type="transmembrane region" description="Helical" evidence="1">
    <location>
        <begin position="12"/>
        <end position="31"/>
    </location>
</feature>
<evidence type="ECO:0000313" key="3">
    <source>
        <dbReference type="Proteomes" id="UP001220324"/>
    </source>
</evidence>